<keyword evidence="2" id="KW-1133">Transmembrane helix</keyword>
<name>A0A923KYW7_9BURK</name>
<evidence type="ECO:0000256" key="1">
    <source>
        <dbReference type="SAM" id="MobiDB-lite"/>
    </source>
</evidence>
<dbReference type="AlphaFoldDB" id="A0A923KYW7"/>
<reference evidence="3" key="1">
    <citation type="submission" date="2020-08" db="EMBL/GenBank/DDBJ databases">
        <title>Novel species isolated from subtropical streams in China.</title>
        <authorList>
            <person name="Lu H."/>
        </authorList>
    </citation>
    <scope>NUCLEOTIDE SEQUENCE</scope>
    <source>
        <strain evidence="3">CY7W</strain>
    </source>
</reference>
<proteinExistence type="predicted"/>
<dbReference type="Proteomes" id="UP000612361">
    <property type="component" value="Unassembled WGS sequence"/>
</dbReference>
<comment type="caution">
    <text evidence="3">The sequence shown here is derived from an EMBL/GenBank/DDBJ whole genome shotgun (WGS) entry which is preliminary data.</text>
</comment>
<keyword evidence="4" id="KW-1185">Reference proteome</keyword>
<organism evidence="3 4">
    <name type="scientific">Undibacterium rugosum</name>
    <dbReference type="NCBI Taxonomy" id="2762291"/>
    <lineage>
        <taxon>Bacteria</taxon>
        <taxon>Pseudomonadati</taxon>
        <taxon>Pseudomonadota</taxon>
        <taxon>Betaproteobacteria</taxon>
        <taxon>Burkholderiales</taxon>
        <taxon>Oxalobacteraceae</taxon>
        <taxon>Undibacterium</taxon>
    </lineage>
</organism>
<accession>A0A923KYW7</accession>
<evidence type="ECO:0000313" key="3">
    <source>
        <dbReference type="EMBL" id="MBC3935105.1"/>
    </source>
</evidence>
<feature type="region of interest" description="Disordered" evidence="1">
    <location>
        <begin position="30"/>
        <end position="71"/>
    </location>
</feature>
<protein>
    <submittedName>
        <fullName evidence="3">Uncharacterized protein</fullName>
    </submittedName>
</protein>
<keyword evidence="2" id="KW-0472">Membrane</keyword>
<dbReference type="RefSeq" id="WP_186880706.1">
    <property type="nucleotide sequence ID" value="NZ_JACOGG010000006.1"/>
</dbReference>
<gene>
    <name evidence="3" type="ORF">H8K47_07030</name>
</gene>
<dbReference type="EMBL" id="JACOGG010000006">
    <property type="protein sequence ID" value="MBC3935105.1"/>
    <property type="molecule type" value="Genomic_DNA"/>
</dbReference>
<evidence type="ECO:0000256" key="2">
    <source>
        <dbReference type="SAM" id="Phobius"/>
    </source>
</evidence>
<evidence type="ECO:0000313" key="4">
    <source>
        <dbReference type="Proteomes" id="UP000612361"/>
    </source>
</evidence>
<feature type="compositionally biased region" description="Polar residues" evidence="1">
    <location>
        <begin position="30"/>
        <end position="41"/>
    </location>
</feature>
<sequence>MKNFTLYAICLLLSGIIFLAGFLTGREQAGNTPAATSNCPANTDMLMSDEQIPEEPGTPLPSFTRPQRVLM</sequence>
<keyword evidence="2" id="KW-0812">Transmembrane</keyword>
<feature type="transmembrane region" description="Helical" evidence="2">
    <location>
        <begin position="6"/>
        <end position="23"/>
    </location>
</feature>